<evidence type="ECO:0000313" key="1">
    <source>
        <dbReference type="EMBL" id="GFQ68694.1"/>
    </source>
</evidence>
<protein>
    <submittedName>
        <fullName evidence="1">Uncharacterized protein</fullName>
    </submittedName>
</protein>
<gene>
    <name evidence="1" type="primary">AVEN_171257_1</name>
    <name evidence="1" type="ORF">TNCT_365491</name>
</gene>
<comment type="caution">
    <text evidence="1">The sequence shown here is derived from an EMBL/GenBank/DDBJ whole genome shotgun (WGS) entry which is preliminary data.</text>
</comment>
<dbReference type="Proteomes" id="UP000887116">
    <property type="component" value="Unassembled WGS sequence"/>
</dbReference>
<name>A0A8X6GKA5_TRICU</name>
<proteinExistence type="predicted"/>
<accession>A0A8X6GKA5</accession>
<organism evidence="1 2">
    <name type="scientific">Trichonephila clavata</name>
    <name type="common">Joro spider</name>
    <name type="synonym">Nephila clavata</name>
    <dbReference type="NCBI Taxonomy" id="2740835"/>
    <lineage>
        <taxon>Eukaryota</taxon>
        <taxon>Metazoa</taxon>
        <taxon>Ecdysozoa</taxon>
        <taxon>Arthropoda</taxon>
        <taxon>Chelicerata</taxon>
        <taxon>Arachnida</taxon>
        <taxon>Araneae</taxon>
        <taxon>Araneomorphae</taxon>
        <taxon>Entelegynae</taxon>
        <taxon>Araneoidea</taxon>
        <taxon>Nephilidae</taxon>
        <taxon>Trichonephila</taxon>
    </lineage>
</organism>
<keyword evidence="2" id="KW-1185">Reference proteome</keyword>
<sequence length="119" mass="13592">MFKRQKSRVAKDRGAADDWRNHNIYDLKASCNRIVTRSQTPFVRIKNTPSDLALFLDAGAQSPPEMPHLMETLKGPYGAIPSTIITRSMGQHLEIDKELCTEVNKYKKFITKRTSRSLL</sequence>
<reference evidence="1" key="1">
    <citation type="submission" date="2020-07" db="EMBL/GenBank/DDBJ databases">
        <title>Multicomponent nature underlies the extraordinary mechanical properties of spider dragline silk.</title>
        <authorList>
            <person name="Kono N."/>
            <person name="Nakamura H."/>
            <person name="Mori M."/>
            <person name="Yoshida Y."/>
            <person name="Ohtoshi R."/>
            <person name="Malay A.D."/>
            <person name="Moran D.A.P."/>
            <person name="Tomita M."/>
            <person name="Numata K."/>
            <person name="Arakawa K."/>
        </authorList>
    </citation>
    <scope>NUCLEOTIDE SEQUENCE</scope>
</reference>
<evidence type="ECO:0000313" key="2">
    <source>
        <dbReference type="Proteomes" id="UP000887116"/>
    </source>
</evidence>
<dbReference type="EMBL" id="BMAO01030536">
    <property type="protein sequence ID" value="GFQ68694.1"/>
    <property type="molecule type" value="Genomic_DNA"/>
</dbReference>
<dbReference type="OrthoDB" id="6421944at2759"/>
<dbReference type="AlphaFoldDB" id="A0A8X6GKA5"/>